<feature type="region of interest" description="Disordered" evidence="3">
    <location>
        <begin position="221"/>
        <end position="298"/>
    </location>
</feature>
<dbReference type="InterPro" id="IPR036908">
    <property type="entry name" value="RlpA-like_sf"/>
</dbReference>
<evidence type="ECO:0000256" key="3">
    <source>
        <dbReference type="SAM" id="MobiDB-lite"/>
    </source>
</evidence>
<evidence type="ECO:0000256" key="2">
    <source>
        <dbReference type="SAM" id="Coils"/>
    </source>
</evidence>
<dbReference type="Gene3D" id="6.10.250.3150">
    <property type="match status" value="1"/>
</dbReference>
<organism evidence="7 8">
    <name type="scientific">Granulicatella seriolae</name>
    <dbReference type="NCBI Taxonomy" id="2967226"/>
    <lineage>
        <taxon>Bacteria</taxon>
        <taxon>Bacillati</taxon>
        <taxon>Bacillota</taxon>
        <taxon>Bacilli</taxon>
        <taxon>Lactobacillales</taxon>
        <taxon>Carnobacteriaceae</taxon>
        <taxon>Granulicatella</taxon>
    </lineage>
</organism>
<keyword evidence="8" id="KW-1185">Reference proteome</keyword>
<reference evidence="7" key="2">
    <citation type="journal article" date="2023" name="Curr. Microbiol.">
        <title>Granulicatella seriolae sp. nov., a Novel Facultative Anaerobe Isolated from Yellowtail Marine Fish.</title>
        <authorList>
            <person name="Lee M."/>
            <person name="Choi Y.J."/>
            <person name="Farooq A."/>
            <person name="Jeong J.B."/>
            <person name="Jung M.Y."/>
        </authorList>
    </citation>
    <scope>NUCLEOTIDE SEQUENCE</scope>
    <source>
        <strain evidence="7">S8</strain>
    </source>
</reference>
<dbReference type="InterPro" id="IPR057309">
    <property type="entry name" value="PcsB_CC"/>
</dbReference>
<feature type="coiled-coil region" evidence="2">
    <location>
        <begin position="51"/>
        <end position="85"/>
    </location>
</feature>
<dbReference type="Proteomes" id="UP001059480">
    <property type="component" value="Unassembled WGS sequence"/>
</dbReference>
<name>A0ABT1WND3_9LACT</name>
<feature type="compositionally biased region" description="Low complexity" evidence="3">
    <location>
        <begin position="221"/>
        <end position="238"/>
    </location>
</feature>
<dbReference type="InterPro" id="IPR051933">
    <property type="entry name" value="Resuscitation_pf_RpfB"/>
</dbReference>
<dbReference type="EMBL" id="JANHNZ010000004">
    <property type="protein sequence ID" value="MCQ9210008.1"/>
    <property type="molecule type" value="Genomic_DNA"/>
</dbReference>
<dbReference type="Pfam" id="PF06725">
    <property type="entry name" value="3D"/>
    <property type="match status" value="1"/>
</dbReference>
<dbReference type="InterPro" id="IPR010611">
    <property type="entry name" value="3D_dom"/>
</dbReference>
<evidence type="ECO:0000256" key="4">
    <source>
        <dbReference type="SAM" id="SignalP"/>
    </source>
</evidence>
<reference evidence="7" key="3">
    <citation type="journal article" date="2023" name="Microbiol. Resour. Announc.">
        <title>Draft Genome Sequence of Granulicatella sp. Strain S8, Isolated from a Marine Fish, Seriola quinqueradiata.</title>
        <authorList>
            <person name="Lee M."/>
            <person name="Farooq A."/>
            <person name="Jeong J.B."/>
            <person name="Jung M.Y."/>
        </authorList>
    </citation>
    <scope>NUCLEOTIDE SEQUENCE</scope>
    <source>
        <strain evidence="7">S8</strain>
    </source>
</reference>
<dbReference type="Pfam" id="PF24568">
    <property type="entry name" value="CC_PcsB"/>
    <property type="match status" value="1"/>
</dbReference>
<sequence>MRKLTRIVTCTAVVAFLGLGNVSSVYAQDQTVSQETLNQLEAKISTALSDINQNQLTIAVLEQEIDGINKEQARLQEDIQKQKAIVEERKAIMRNRLVSIQVTNYTKTSLLQLLEAESISDFMNRFWVVQQLFESENSHVNKAVSEIDKLEEMEKILAANQVALVTKKASVDERQNLMSSGIADLQATLADNRMAFDQLQARQKEEAEKQVAAAVQVSQASSVASSQTDSSSTGSQVVAAEPATSSSSQKESSQVSSKPVDSSTSSNSSSTSSGQASSQESSQLKPPTESADSSQEMSGVKTLTVTATAYSYNEANLGFYTAMGIDLRVNPMVVAVDPSVIPLGSIVEVPGYGVAIAGDTGGAIKGNKIDLHYENLTTAHNYGRQTITIKVHP</sequence>
<keyword evidence="2" id="KW-0175">Coiled coil</keyword>
<dbReference type="SUPFAM" id="SSF50685">
    <property type="entry name" value="Barwin-like endoglucanases"/>
    <property type="match status" value="1"/>
</dbReference>
<dbReference type="RefSeq" id="WP_256945124.1">
    <property type="nucleotide sequence ID" value="NZ_JANHNZ010000004.1"/>
</dbReference>
<proteinExistence type="predicted"/>
<gene>
    <name evidence="7" type="ORF">NPA36_05540</name>
</gene>
<reference evidence="7" key="1">
    <citation type="submission" date="2022-07" db="EMBL/GenBank/DDBJ databases">
        <authorList>
            <person name="Jung M.-Y."/>
            <person name="Lee M."/>
        </authorList>
    </citation>
    <scope>NUCLEOTIDE SEQUENCE</scope>
    <source>
        <strain evidence="7">S8</strain>
    </source>
</reference>
<dbReference type="PANTHER" id="PTHR39160:SF4">
    <property type="entry name" value="RESUSCITATION-PROMOTING FACTOR RPFB"/>
    <property type="match status" value="1"/>
</dbReference>
<feature type="compositionally biased region" description="Low complexity" evidence="3">
    <location>
        <begin position="245"/>
        <end position="283"/>
    </location>
</feature>
<feature type="signal peptide" evidence="4">
    <location>
        <begin position="1"/>
        <end position="27"/>
    </location>
</feature>
<comment type="caution">
    <text evidence="7">The sequence shown here is derived from an EMBL/GenBank/DDBJ whole genome shotgun (WGS) entry which is preliminary data.</text>
</comment>
<evidence type="ECO:0000259" key="6">
    <source>
        <dbReference type="Pfam" id="PF24568"/>
    </source>
</evidence>
<feature type="domain" description="Peptidoglycan hydrolase PcsB coiled-coil" evidence="6">
    <location>
        <begin position="79"/>
        <end position="152"/>
    </location>
</feature>
<evidence type="ECO:0000256" key="1">
    <source>
        <dbReference type="ARBA" id="ARBA00022729"/>
    </source>
</evidence>
<evidence type="ECO:0000313" key="8">
    <source>
        <dbReference type="Proteomes" id="UP001059480"/>
    </source>
</evidence>
<dbReference type="CDD" id="cd22786">
    <property type="entry name" value="DPBB_YuiC-like"/>
    <property type="match status" value="1"/>
</dbReference>
<feature type="domain" description="3D" evidence="5">
    <location>
        <begin position="333"/>
        <end position="390"/>
    </location>
</feature>
<dbReference type="PANTHER" id="PTHR39160">
    <property type="entry name" value="CELL WALL-BINDING PROTEIN YOCH"/>
    <property type="match status" value="1"/>
</dbReference>
<keyword evidence="1 4" id="KW-0732">Signal</keyword>
<accession>A0ABT1WND3</accession>
<evidence type="ECO:0000313" key="7">
    <source>
        <dbReference type="EMBL" id="MCQ9210008.1"/>
    </source>
</evidence>
<feature type="chain" id="PRO_5045759711" evidence="4">
    <location>
        <begin position="28"/>
        <end position="393"/>
    </location>
</feature>
<evidence type="ECO:0000259" key="5">
    <source>
        <dbReference type="Pfam" id="PF06725"/>
    </source>
</evidence>
<protein>
    <submittedName>
        <fullName evidence="7">3D domain-containing protein</fullName>
    </submittedName>
</protein>